<name>A0AAE1Z5F8_SCHME</name>
<gene>
    <name evidence="2" type="ORF">MN116_009058</name>
</gene>
<reference evidence="2" key="1">
    <citation type="submission" date="2022-04" db="EMBL/GenBank/DDBJ databases">
        <authorList>
            <person name="Xu L."/>
            <person name="Lv Z."/>
        </authorList>
    </citation>
    <scope>NUCLEOTIDE SEQUENCE</scope>
    <source>
        <strain evidence="2">LV_2022a</strain>
    </source>
</reference>
<evidence type="ECO:0000256" key="1">
    <source>
        <dbReference type="SAM" id="MobiDB-lite"/>
    </source>
</evidence>
<proteinExistence type="predicted"/>
<dbReference type="AlphaFoldDB" id="A0AAE1Z5F8"/>
<evidence type="ECO:0000313" key="3">
    <source>
        <dbReference type="Proteomes" id="UP001292079"/>
    </source>
</evidence>
<comment type="caution">
    <text evidence="2">The sequence shown here is derived from an EMBL/GenBank/DDBJ whole genome shotgun (WGS) entry which is preliminary data.</text>
</comment>
<protein>
    <submittedName>
        <fullName evidence="2">Uncharacterized protein</fullName>
    </submittedName>
</protein>
<dbReference type="Proteomes" id="UP001292079">
    <property type="component" value="Unassembled WGS sequence"/>
</dbReference>
<sequence length="386" mass="42610">MVSYSQNATLIITPIEKSSEEISVLISIFFGRLTGLMINTDVSNTPILNLNSPDHPCNESSQLNNSPPPNPKNSGLRLRLCRQGSQLIVIPPSDPYNSSQVLNTSSKELALINDCNDNSWFSWANQLLSDGERIFHFLLYSNTDVSNTPILNLNSPDHPCNESSQLNNSPPPNPKNSGLRLRLCRQGSQLIVIPPSDPYNSSQVLNTSSKELALINDCNDNSWFSWANQLLSDGERIVSIKISSDESVILSPRFRSHASSDLKELVRELLAPVINNLNNGSISSKMQFVHCLLSVLAHAAMTRVSNTIRNRIAIELYRHWSQQLQVNVSEPNSSSTPYCYNSKSPPFMSMETDNLLNTCIDPPTLILASSSFNSSSSETSVDTTVS</sequence>
<reference evidence="2" key="2">
    <citation type="journal article" date="2023" name="Infect Dis Poverty">
        <title>Chromosome-scale genome of the human blood fluke Schistosoma mekongi and its implications for public health.</title>
        <authorList>
            <person name="Zhou M."/>
            <person name="Xu L."/>
            <person name="Xu D."/>
            <person name="Chen W."/>
            <person name="Khan J."/>
            <person name="Hu Y."/>
            <person name="Huang H."/>
            <person name="Wei H."/>
            <person name="Zhang Y."/>
            <person name="Chusongsang P."/>
            <person name="Tanasarnprasert K."/>
            <person name="Hu X."/>
            <person name="Limpanont Y."/>
            <person name="Lv Z."/>
        </authorList>
    </citation>
    <scope>NUCLEOTIDE SEQUENCE</scope>
    <source>
        <strain evidence="2">LV_2022a</strain>
    </source>
</reference>
<keyword evidence="3" id="KW-1185">Reference proteome</keyword>
<feature type="region of interest" description="Disordered" evidence="1">
    <location>
        <begin position="156"/>
        <end position="178"/>
    </location>
</feature>
<evidence type="ECO:0000313" key="2">
    <source>
        <dbReference type="EMBL" id="KAK4467242.1"/>
    </source>
</evidence>
<organism evidence="2 3">
    <name type="scientific">Schistosoma mekongi</name>
    <name type="common">Parasitic worm</name>
    <dbReference type="NCBI Taxonomy" id="38744"/>
    <lineage>
        <taxon>Eukaryota</taxon>
        <taxon>Metazoa</taxon>
        <taxon>Spiralia</taxon>
        <taxon>Lophotrochozoa</taxon>
        <taxon>Platyhelminthes</taxon>
        <taxon>Trematoda</taxon>
        <taxon>Digenea</taxon>
        <taxon>Strigeidida</taxon>
        <taxon>Schistosomatoidea</taxon>
        <taxon>Schistosomatidae</taxon>
        <taxon>Schistosoma</taxon>
    </lineage>
</organism>
<accession>A0AAE1Z5F8</accession>
<dbReference type="EMBL" id="JALJAT010000717">
    <property type="protein sequence ID" value="KAK4467242.1"/>
    <property type="molecule type" value="Genomic_DNA"/>
</dbReference>
<feature type="region of interest" description="Disordered" evidence="1">
    <location>
        <begin position="53"/>
        <end position="74"/>
    </location>
</feature>